<protein>
    <submittedName>
        <fullName evidence="1">Uncharacterized protein</fullName>
    </submittedName>
</protein>
<dbReference type="AlphaFoldDB" id="A0A839SDM7"/>
<proteinExistence type="predicted"/>
<dbReference type="Proteomes" id="UP000539265">
    <property type="component" value="Unassembled WGS sequence"/>
</dbReference>
<sequence>MLIEQYEIVKESIFLFDNLEEKIKGRIVKIIKGANAAYQWDLNYYCRLDHEAGVYCPSAPFGDSMAETEHKLMSYVKRFEKAVQVVPNDFY</sequence>
<dbReference type="RefSeq" id="WP_096355175.1">
    <property type="nucleotide sequence ID" value="NZ_AP017313.1"/>
</dbReference>
<dbReference type="OrthoDB" id="9960557at2"/>
<evidence type="ECO:0000313" key="1">
    <source>
        <dbReference type="EMBL" id="MBB3054990.1"/>
    </source>
</evidence>
<name>A0A839SDM7_9SPHI</name>
<evidence type="ECO:0000313" key="2">
    <source>
        <dbReference type="Proteomes" id="UP000539265"/>
    </source>
</evidence>
<accession>A0A839SDM7</accession>
<reference evidence="1" key="1">
    <citation type="submission" date="2020-08" db="EMBL/GenBank/DDBJ databases">
        <title>Genomic Encyclopedia of Type Strains, Phase III (KMG-III): the genomes of soil and plant-associated and newly described type strains.</title>
        <authorList>
            <person name="Whitman W."/>
        </authorList>
    </citation>
    <scope>NUCLEOTIDE SEQUENCE [LARGE SCALE GENOMIC DNA]</scope>
    <source>
        <strain evidence="1">CECT 8628</strain>
    </source>
</reference>
<gene>
    <name evidence="1" type="ORF">FHS11_001407</name>
</gene>
<dbReference type="EMBL" id="JACHWX010000003">
    <property type="protein sequence ID" value="MBB3054990.1"/>
    <property type="molecule type" value="Genomic_DNA"/>
</dbReference>
<organism evidence="1 2">
    <name type="scientific">Mucilaginibacter gotjawali</name>
    <dbReference type="NCBI Taxonomy" id="1550579"/>
    <lineage>
        <taxon>Bacteria</taxon>
        <taxon>Pseudomonadati</taxon>
        <taxon>Bacteroidota</taxon>
        <taxon>Sphingobacteriia</taxon>
        <taxon>Sphingobacteriales</taxon>
        <taxon>Sphingobacteriaceae</taxon>
        <taxon>Mucilaginibacter</taxon>
    </lineage>
</organism>
<keyword evidence="2" id="KW-1185">Reference proteome</keyword>
<comment type="caution">
    <text evidence="1">The sequence shown here is derived from an EMBL/GenBank/DDBJ whole genome shotgun (WGS) entry which is preliminary data.</text>
</comment>